<dbReference type="EMBL" id="CAAE01014723">
    <property type="protein sequence ID" value="CAG03657.1"/>
    <property type="molecule type" value="Genomic_DNA"/>
</dbReference>
<dbReference type="SMART" id="SM00133">
    <property type="entry name" value="S_TK_X"/>
    <property type="match status" value="1"/>
</dbReference>
<proteinExistence type="inferred from homology"/>
<dbReference type="SMART" id="SM00220">
    <property type="entry name" value="S_TKc"/>
    <property type="match status" value="1"/>
</dbReference>
<evidence type="ECO:0000256" key="18">
    <source>
        <dbReference type="ARBA" id="ARBA00022842"/>
    </source>
</evidence>
<dbReference type="FunFam" id="2.30.29.30:FF:000308">
    <property type="entry name" value="Rho-associated protein kinase 1"/>
    <property type="match status" value="1"/>
</dbReference>
<dbReference type="GO" id="GO:0012505">
    <property type="term" value="C:endomembrane system"/>
    <property type="evidence" value="ECO:0007669"/>
    <property type="project" value="UniProtKB-SubCell"/>
</dbReference>
<dbReference type="GO" id="GO:0000281">
    <property type="term" value="P:mitotic cytokinesis"/>
    <property type="evidence" value="ECO:0007669"/>
    <property type="project" value="TreeGrafter"/>
</dbReference>
<feature type="binding site" evidence="23">
    <location>
        <position position="106"/>
    </location>
    <ligand>
        <name>ATP</name>
        <dbReference type="ChEBI" id="CHEBI:30616"/>
    </ligand>
</feature>
<dbReference type="Gene3D" id="1.20.5.730">
    <property type="entry name" value="Single helix bin"/>
    <property type="match status" value="1"/>
</dbReference>
<dbReference type="GO" id="GO:0007266">
    <property type="term" value="P:Rho protein signal transduction"/>
    <property type="evidence" value="ECO:0007669"/>
    <property type="project" value="UniProtKB-UniRule"/>
</dbReference>
<evidence type="ECO:0000259" key="29">
    <source>
        <dbReference type="PROSITE" id="PS51859"/>
    </source>
</evidence>
<evidence type="ECO:0000256" key="15">
    <source>
        <dbReference type="ARBA" id="ARBA00022777"/>
    </source>
</evidence>
<feature type="domain" description="AGC-kinase C-terminal" evidence="28">
    <location>
        <begin position="340"/>
        <end position="410"/>
    </location>
</feature>
<evidence type="ECO:0000259" key="27">
    <source>
        <dbReference type="PROSITE" id="PS50011"/>
    </source>
</evidence>
<dbReference type="SUPFAM" id="SSF50729">
    <property type="entry name" value="PH domain-like"/>
    <property type="match status" value="1"/>
</dbReference>
<keyword evidence="14" id="KW-0863">Zinc-finger</keyword>
<keyword evidence="19 22" id="KW-0175">Coiled coil</keyword>
<dbReference type="GO" id="GO:0031032">
    <property type="term" value="P:actomyosin structure organization"/>
    <property type="evidence" value="ECO:0007669"/>
    <property type="project" value="TreeGrafter"/>
</dbReference>
<comment type="similarity">
    <text evidence="5">Belongs to the protein kinase superfamily. AGC Ser/Thr protein kinase family.</text>
</comment>
<evidence type="ECO:0000256" key="13">
    <source>
        <dbReference type="ARBA" id="ARBA00022741"/>
    </source>
</evidence>
<dbReference type="SUPFAM" id="SSF103652">
    <property type="entry name" value="G protein-binding domain"/>
    <property type="match status" value="1"/>
</dbReference>
<dbReference type="CDD" id="cd11638">
    <property type="entry name" value="HR1_ROCK2"/>
    <property type="match status" value="1"/>
</dbReference>
<sequence length="1533" mass="176585">MPGAESRQESRLSKLEALIRNPQSALNLETLLDSISALARDLNYPALRKNKNIDAFLNRYEKAASQLQELQVKLSDFDKVKLIGRGAYGEVQLVRHKTSQKVYAMKQLNKFEMIKRSDSAFFWEERHIMAFSNSPWVVQLCCAFQDDRHLYMVMEFMPGGDVVTLTMNYDIPEKWARFYTAEVVLALDAIHSMGFIHRDVKPDNMLLDQHGHLKLADFGTCMKMDSTGMVHCDTAVGTPDYISPEVLQSQGGDGFYGRECDWWSVGVFIYELLVGETPFYAESLVGTYGKIMNHMNSLVFPEDVEMSSDARDLICAFLTDRKVRLGRNGVEDIKRHAFFQNNQWTFDNIRETVAPVVPELSSDIDTTNFEDIEDDKGKAETFPPPKAFVGNQLPFVGFTYFKEDQRVTGGVYSELTAFCFFFLILYNGQLQKKLHQLEEQLDCEMQAKDELEQKCKNATNRLEKLVKELDKEMSSRQKVEASLRQLERDRALLQHQSAENLRKVEIETERKRGLENELNNLRDQLEDLRKKNQDSQMSNEKNIQLQKQLDETNAVLQAEQEAAARMKKSQTEVQKHAQSLEASLGEMKERCSQLEKERMELEKRLMALQAQLDEERRDRNLRTETIADLQGEHNAKYFLYLIVPFFHEFISGRIERLNEEVKEVKSSRSEVLLEKKTLQEKFSDLQKEKNNQEIDLMFKLRTLQQSMELEELEHKATKARLADKNKIDQSIEEANSEALREMESALQEERSFKMQVEAKLLQLKKEHSMLDCKESKTAAGAGEPQEEFEPERAEDAEPAGVGASFLRETAQAGAQSPAGHEADPGQAEPGATQVRSSQNTSRCFAMLSEESESALWVVGQQQRLTDCWLFSREKQEVGGQLKELKDQLEAEQYFTVIRIHTLFAFFCTFAANLRQTTVKIGAKLQQICAYLHKNRNLCLPFPSKTLYKTQIRELKGDCDQKSKQCKEMQRRLAEYKEERESLTAQLEASLTKADTEQLARSIAEEQYSDLEKEKIMKELEIKDMMARHKQELGDKEATISSLEESNRTLTVDVANLAGEKEELNNQLKEMQQKLQKAREAERQMNSLKVSFERLLQNERTLKIQAVNKLAEVMNRRVRGGHRGNDTEVHRREKENRKLQLELRAEKEKLNSTIIKYQREMTDMQALLAEENQVRLELQMALDSKESDIEQLRCQLSTLSVHSLDSTSISSSNDLDTSEGYPVRITHSRTSESMSFTYQRTHKSVCIDTRPRLHSALFDSESEDEDERDGRVEESRAPLALTYEQPPEAEPGDSRLEGWISLPTKNTKRFGWDKKYIVVSSKKILFYNSELDREQGNPFMTLDIDKLFHVRPVTHTDVYRADPKEIPRIFQILYANEGEIKRDQEVVMEQTPFGERAMYISHKGHEFIPTLYHFPSSCEVCTRPLWHVFKPPPALGVPPLPRQVPQGPSGTRRRKLLFLARVMNYDMSTAKELLLLTTSQEEQQRWVNHLLKRIPRKHPTLGPATVAQSTSPEASLRSSPRVSPRPSPRSSPHM</sequence>
<evidence type="ECO:0000256" key="23">
    <source>
        <dbReference type="PROSITE-ProRule" id="PRU10141"/>
    </source>
</evidence>
<dbReference type="KEGG" id="tng:GSTEN00023147G001"/>
<feature type="domain" description="RhoBD" evidence="29">
    <location>
        <begin position="1050"/>
        <end position="1118"/>
    </location>
</feature>
<keyword evidence="18" id="KW-0460">Magnesium</keyword>
<keyword evidence="10" id="KW-0597">Phosphoprotein</keyword>
<evidence type="ECO:0000256" key="14">
    <source>
        <dbReference type="ARBA" id="ARBA00022771"/>
    </source>
</evidence>
<evidence type="ECO:0000256" key="4">
    <source>
        <dbReference type="ARBA" id="ARBA00004245"/>
    </source>
</evidence>
<dbReference type="CDD" id="cd05596">
    <property type="entry name" value="STKc_ROCK"/>
    <property type="match status" value="1"/>
</dbReference>
<accession>Q4S6S5</accession>
<dbReference type="Gene3D" id="1.20.5.340">
    <property type="match status" value="2"/>
</dbReference>
<dbReference type="InterPro" id="IPR037311">
    <property type="entry name" value="ROCK2_HR1"/>
</dbReference>
<evidence type="ECO:0000256" key="1">
    <source>
        <dbReference type="ARBA" id="ARBA00001946"/>
    </source>
</evidence>
<reference evidence="31" key="2">
    <citation type="submission" date="2004-02" db="EMBL/GenBank/DDBJ databases">
        <authorList>
            <consortium name="Genoscope"/>
            <consortium name="Whitehead Institute Centre for Genome Research"/>
        </authorList>
    </citation>
    <scope>NUCLEOTIDE SEQUENCE</scope>
</reference>
<feature type="domain" description="PH" evidence="26">
    <location>
        <begin position="1292"/>
        <end position="1494"/>
    </location>
</feature>
<dbReference type="GO" id="GO:0006939">
    <property type="term" value="P:smooth muscle contraction"/>
    <property type="evidence" value="ECO:0007669"/>
    <property type="project" value="InterPro"/>
</dbReference>
<dbReference type="InterPro" id="IPR011993">
    <property type="entry name" value="PH-like_dom_sf"/>
</dbReference>
<feature type="region of interest" description="Disordered" evidence="25">
    <location>
        <begin position="773"/>
        <end position="798"/>
    </location>
</feature>
<keyword evidence="12" id="KW-0479">Metal-binding</keyword>
<evidence type="ECO:0000256" key="11">
    <source>
        <dbReference type="ARBA" id="ARBA00022679"/>
    </source>
</evidence>
<keyword evidence="7" id="KW-1003">Cell membrane</keyword>
<keyword evidence="21" id="KW-0206">Cytoskeleton</keyword>
<dbReference type="FunFam" id="1.10.510.10:FF:000047">
    <property type="entry name" value="Rho-associated protein kinase 1"/>
    <property type="match status" value="1"/>
</dbReference>
<dbReference type="GO" id="GO:0032956">
    <property type="term" value="P:regulation of actin cytoskeleton organization"/>
    <property type="evidence" value="ECO:0007669"/>
    <property type="project" value="InterPro"/>
</dbReference>
<dbReference type="InterPro" id="IPR050839">
    <property type="entry name" value="Rho-assoc_Ser/Thr_Kinase"/>
</dbReference>
<dbReference type="InterPro" id="IPR015008">
    <property type="entry name" value="ROCK_Rho-bd_dom"/>
</dbReference>
<evidence type="ECO:0000256" key="6">
    <source>
        <dbReference type="ARBA" id="ARBA00012513"/>
    </source>
</evidence>
<evidence type="ECO:0000256" key="7">
    <source>
        <dbReference type="ARBA" id="ARBA00022475"/>
    </source>
</evidence>
<feature type="coiled-coil region" evidence="24">
    <location>
        <begin position="1128"/>
        <end position="1194"/>
    </location>
</feature>
<feature type="region of interest" description="Disordered" evidence="25">
    <location>
        <begin position="1256"/>
        <end position="1296"/>
    </location>
</feature>
<feature type="compositionally biased region" description="Pro residues" evidence="25">
    <location>
        <begin position="1522"/>
        <end position="1533"/>
    </location>
</feature>
<keyword evidence="15" id="KW-0418">Kinase</keyword>
<dbReference type="SUPFAM" id="SSF56112">
    <property type="entry name" value="Protein kinase-like (PK-like)"/>
    <property type="match status" value="1"/>
</dbReference>
<dbReference type="InterPro" id="IPR000719">
    <property type="entry name" value="Prot_kinase_dom"/>
</dbReference>
<dbReference type="FunFam" id="3.30.200.20:FF:000072">
    <property type="entry name" value="Rho-associated protein kinase 2"/>
    <property type="match status" value="1"/>
</dbReference>
<evidence type="ECO:0000256" key="9">
    <source>
        <dbReference type="ARBA" id="ARBA00022527"/>
    </source>
</evidence>
<dbReference type="PANTHER" id="PTHR22988:SF28">
    <property type="entry name" value="RHO-ASSOCIATED PROTEIN KINASE 2"/>
    <property type="match status" value="1"/>
</dbReference>
<keyword evidence="20" id="KW-0472">Membrane</keyword>
<evidence type="ECO:0000256" key="2">
    <source>
        <dbReference type="ARBA" id="ARBA00004184"/>
    </source>
</evidence>
<evidence type="ECO:0000259" key="26">
    <source>
        <dbReference type="PROSITE" id="PS50003"/>
    </source>
</evidence>
<dbReference type="PROSITE" id="PS50011">
    <property type="entry name" value="PROTEIN_KINASE_DOM"/>
    <property type="match status" value="1"/>
</dbReference>
<evidence type="ECO:0000256" key="17">
    <source>
        <dbReference type="ARBA" id="ARBA00022840"/>
    </source>
</evidence>
<keyword evidence="13 23" id="KW-0547">Nucleotide-binding</keyword>
<dbReference type="OrthoDB" id="3638488at2759"/>
<dbReference type="CDD" id="cd01242">
    <property type="entry name" value="PH_ROCK"/>
    <property type="match status" value="1"/>
</dbReference>
<dbReference type="Gene3D" id="1.10.510.10">
    <property type="entry name" value="Transferase(Phosphotransferase) domain 1"/>
    <property type="match status" value="1"/>
</dbReference>
<evidence type="ECO:0000259" key="28">
    <source>
        <dbReference type="PROSITE" id="PS51285"/>
    </source>
</evidence>
<dbReference type="PANTHER" id="PTHR22988">
    <property type="entry name" value="MYOTONIC DYSTROPHY S/T KINASE-RELATED"/>
    <property type="match status" value="1"/>
</dbReference>
<feature type="coiled-coil region" evidence="24">
    <location>
        <begin position="427"/>
        <end position="618"/>
    </location>
</feature>
<gene>
    <name evidence="31" type="ORF">GSTENG00023147001</name>
</gene>
<protein>
    <recommendedName>
        <fullName evidence="6">non-specific serine/threonine protein kinase</fullName>
        <ecNumber evidence="6">2.7.11.1</ecNumber>
    </recommendedName>
</protein>
<keyword evidence="17 23" id="KW-0067">ATP-binding</keyword>
<evidence type="ECO:0000256" key="22">
    <source>
        <dbReference type="PROSITE-ProRule" id="PRU01207"/>
    </source>
</evidence>
<dbReference type="GO" id="GO:1901888">
    <property type="term" value="P:regulation of cell junction assembly"/>
    <property type="evidence" value="ECO:0007669"/>
    <property type="project" value="TreeGrafter"/>
</dbReference>
<dbReference type="GO" id="GO:0072518">
    <property type="term" value="F:Rho-dependent protein serine/threonine kinase activity"/>
    <property type="evidence" value="ECO:0007669"/>
    <property type="project" value="TreeGrafter"/>
</dbReference>
<keyword evidence="11" id="KW-0808">Transferase</keyword>
<feature type="region of interest" description="Disordered" evidence="25">
    <location>
        <begin position="1496"/>
        <end position="1533"/>
    </location>
</feature>
<dbReference type="GO" id="GO:0005524">
    <property type="term" value="F:ATP binding"/>
    <property type="evidence" value="ECO:0007669"/>
    <property type="project" value="UniProtKB-UniRule"/>
</dbReference>
<evidence type="ECO:0000256" key="19">
    <source>
        <dbReference type="ARBA" id="ARBA00023054"/>
    </source>
</evidence>
<evidence type="ECO:0000256" key="25">
    <source>
        <dbReference type="SAM" id="MobiDB-lite"/>
    </source>
</evidence>
<feature type="domain" description="Protein kinase" evidence="27">
    <location>
        <begin position="77"/>
        <end position="339"/>
    </location>
</feature>
<dbReference type="FunFam" id="1.20.5.730:FF:000001">
    <property type="entry name" value="rho-associated protein kinase 2"/>
    <property type="match status" value="1"/>
</dbReference>
<dbReference type="InterPro" id="IPR001849">
    <property type="entry name" value="PH_domain"/>
</dbReference>
<dbReference type="PROSITE" id="PS00108">
    <property type="entry name" value="PROTEIN_KINASE_ST"/>
    <property type="match status" value="1"/>
</dbReference>
<dbReference type="InterPro" id="IPR011072">
    <property type="entry name" value="HR1_rho-bd"/>
</dbReference>
<dbReference type="Gene3D" id="3.30.200.20">
    <property type="entry name" value="Phosphorylase Kinase, domain 1"/>
    <property type="match status" value="1"/>
</dbReference>
<evidence type="ECO:0000256" key="8">
    <source>
        <dbReference type="ARBA" id="ARBA00022490"/>
    </source>
</evidence>
<evidence type="ECO:0000256" key="21">
    <source>
        <dbReference type="ARBA" id="ARBA00023212"/>
    </source>
</evidence>
<dbReference type="Pfam" id="PF08912">
    <property type="entry name" value="Rho_Binding"/>
    <property type="match status" value="1"/>
</dbReference>
<dbReference type="GO" id="GO:0031267">
    <property type="term" value="F:small GTPase binding"/>
    <property type="evidence" value="ECO:0007669"/>
    <property type="project" value="InterPro"/>
</dbReference>
<dbReference type="GO" id="GO:0030866">
    <property type="term" value="P:cortical actin cytoskeleton organization"/>
    <property type="evidence" value="ECO:0007669"/>
    <property type="project" value="TreeGrafter"/>
</dbReference>
<comment type="subcellular location">
    <subcellularLocation>
        <location evidence="3">Cell membrane</location>
    </subcellularLocation>
    <subcellularLocation>
        <location evidence="4">Cytoplasm</location>
        <location evidence="4">Cytoskeleton</location>
    </subcellularLocation>
    <subcellularLocation>
        <location evidence="2">Endomembrane system</location>
        <topology evidence="2">Peripheral membrane protein</topology>
    </subcellularLocation>
</comment>
<organism evidence="31">
    <name type="scientific">Tetraodon nigroviridis</name>
    <name type="common">Spotted green pufferfish</name>
    <name type="synonym">Chelonodon nigroviridis</name>
    <dbReference type="NCBI Taxonomy" id="99883"/>
    <lineage>
        <taxon>Eukaryota</taxon>
        <taxon>Metazoa</taxon>
        <taxon>Chordata</taxon>
        <taxon>Craniata</taxon>
        <taxon>Vertebrata</taxon>
        <taxon>Euteleostomi</taxon>
        <taxon>Actinopterygii</taxon>
        <taxon>Neopterygii</taxon>
        <taxon>Teleostei</taxon>
        <taxon>Neoteleostei</taxon>
        <taxon>Acanthomorphata</taxon>
        <taxon>Eupercaria</taxon>
        <taxon>Tetraodontiformes</taxon>
        <taxon>Tetradontoidea</taxon>
        <taxon>Tetraodontidae</taxon>
        <taxon>Tetraodon</taxon>
    </lineage>
</organism>
<dbReference type="EC" id="2.7.11.1" evidence="6"/>
<feature type="region of interest" description="Disordered" evidence="25">
    <location>
        <begin position="810"/>
        <end position="835"/>
    </location>
</feature>
<feature type="domain" description="REM-1" evidence="30">
    <location>
        <begin position="482"/>
        <end position="558"/>
    </location>
</feature>
<dbReference type="InterPro" id="IPR008271">
    <property type="entry name" value="Ser/Thr_kinase_AS"/>
</dbReference>
<evidence type="ECO:0000313" key="31">
    <source>
        <dbReference type="EMBL" id="CAG03657.1"/>
    </source>
</evidence>
<evidence type="ECO:0000256" key="3">
    <source>
        <dbReference type="ARBA" id="ARBA00004236"/>
    </source>
</evidence>
<dbReference type="PROSITE" id="PS50003">
    <property type="entry name" value="PH_DOMAIN"/>
    <property type="match status" value="1"/>
</dbReference>
<dbReference type="PROSITE" id="PS51860">
    <property type="entry name" value="REM_1"/>
    <property type="match status" value="1"/>
</dbReference>
<dbReference type="GO" id="GO:0048598">
    <property type="term" value="P:embryonic morphogenesis"/>
    <property type="evidence" value="ECO:0007669"/>
    <property type="project" value="TreeGrafter"/>
</dbReference>
<dbReference type="GO" id="GO:0010825">
    <property type="term" value="P:positive regulation of centrosome duplication"/>
    <property type="evidence" value="ECO:0007669"/>
    <property type="project" value="InterPro"/>
</dbReference>
<keyword evidence="8" id="KW-0963">Cytoplasm</keyword>
<comment type="cofactor">
    <cofactor evidence="1">
        <name>Mg(2+)</name>
        <dbReference type="ChEBI" id="CHEBI:18420"/>
    </cofactor>
</comment>
<dbReference type="FunFam" id="3.30.200.20:FF:001759">
    <property type="entry name" value="Rho-associated, coiled-coil-containing protein kinase 2b"/>
    <property type="match status" value="1"/>
</dbReference>
<dbReference type="GO" id="GO:0008270">
    <property type="term" value="F:zinc ion binding"/>
    <property type="evidence" value="ECO:0007669"/>
    <property type="project" value="UniProtKB-KW"/>
</dbReference>
<feature type="non-terminal residue" evidence="31">
    <location>
        <position position="1533"/>
    </location>
</feature>
<dbReference type="InterPro" id="IPR000961">
    <property type="entry name" value="AGC-kinase_C"/>
</dbReference>
<feature type="coiled-coil region" evidence="24">
    <location>
        <begin position="654"/>
        <end position="720"/>
    </location>
</feature>
<dbReference type="Gene3D" id="2.30.29.30">
    <property type="entry name" value="Pleckstrin-homology domain (PH domain)/Phosphotyrosine-binding domain (PTB)"/>
    <property type="match status" value="1"/>
</dbReference>
<dbReference type="GO" id="GO:0005886">
    <property type="term" value="C:plasma membrane"/>
    <property type="evidence" value="ECO:0007669"/>
    <property type="project" value="UniProtKB-SubCell"/>
</dbReference>
<feature type="coiled-coil region" evidence="24">
    <location>
        <begin position="951"/>
        <end position="1097"/>
    </location>
</feature>
<dbReference type="InterPro" id="IPR017441">
    <property type="entry name" value="Protein_kinase_ATP_BS"/>
</dbReference>
<reference evidence="31" key="1">
    <citation type="journal article" date="2004" name="Nature">
        <title>Genome duplication in the teleost fish Tetraodon nigroviridis reveals the early vertebrate proto-karyotype.</title>
        <authorList>
            <person name="Jaillon O."/>
            <person name="Aury J.-M."/>
            <person name="Brunet F."/>
            <person name="Petit J.-L."/>
            <person name="Stange-Thomann N."/>
            <person name="Mauceli E."/>
            <person name="Bouneau L."/>
            <person name="Fischer C."/>
            <person name="Ozouf-Costaz C."/>
            <person name="Bernot A."/>
            <person name="Nicaud S."/>
            <person name="Jaffe D."/>
            <person name="Fisher S."/>
            <person name="Lutfalla G."/>
            <person name="Dossat C."/>
            <person name="Segurens B."/>
            <person name="Dasilva C."/>
            <person name="Salanoubat M."/>
            <person name="Levy M."/>
            <person name="Boudet N."/>
            <person name="Castellano S."/>
            <person name="Anthouard V."/>
            <person name="Jubin C."/>
            <person name="Castelli V."/>
            <person name="Katinka M."/>
            <person name="Vacherie B."/>
            <person name="Biemont C."/>
            <person name="Skalli Z."/>
            <person name="Cattolico L."/>
            <person name="Poulain J."/>
            <person name="De Berardinis V."/>
            <person name="Cruaud C."/>
            <person name="Duprat S."/>
            <person name="Brottier P."/>
            <person name="Coutanceau J.-P."/>
            <person name="Gouzy J."/>
            <person name="Parra G."/>
            <person name="Lardier G."/>
            <person name="Chapple C."/>
            <person name="McKernan K.J."/>
            <person name="McEwan P."/>
            <person name="Bosak S."/>
            <person name="Kellis M."/>
            <person name="Volff J.-N."/>
            <person name="Guigo R."/>
            <person name="Zody M.C."/>
            <person name="Mesirov J."/>
            <person name="Lindblad-Toh K."/>
            <person name="Birren B."/>
            <person name="Nusbaum C."/>
            <person name="Kahn D."/>
            <person name="Robinson-Rechavi M."/>
            <person name="Laudet V."/>
            <person name="Schachter V."/>
            <person name="Quetier F."/>
            <person name="Saurin W."/>
            <person name="Scarpelli C."/>
            <person name="Wincker P."/>
            <person name="Lander E.S."/>
            <person name="Weissenbach J."/>
            <person name="Roest Crollius H."/>
        </authorList>
    </citation>
    <scope>NUCLEOTIDE SEQUENCE [LARGE SCALE GENOMIC DNA]</scope>
</reference>
<dbReference type="InterPro" id="IPR011009">
    <property type="entry name" value="Kinase-like_dom_sf"/>
</dbReference>
<dbReference type="GO" id="GO:0005813">
    <property type="term" value="C:centrosome"/>
    <property type="evidence" value="ECO:0007669"/>
    <property type="project" value="TreeGrafter"/>
</dbReference>
<evidence type="ECO:0000256" key="5">
    <source>
        <dbReference type="ARBA" id="ARBA00009903"/>
    </source>
</evidence>
<dbReference type="PROSITE" id="PS51285">
    <property type="entry name" value="AGC_KINASE_CTER"/>
    <property type="match status" value="1"/>
</dbReference>
<dbReference type="PROSITE" id="PS00107">
    <property type="entry name" value="PROTEIN_KINASE_ATP"/>
    <property type="match status" value="1"/>
</dbReference>
<keyword evidence="16" id="KW-0862">Zinc</keyword>
<dbReference type="PROSITE" id="PS51859">
    <property type="entry name" value="RHO_BD"/>
    <property type="match status" value="1"/>
</dbReference>
<comment type="caution">
    <text evidence="31">The sequence shown here is derived from an EMBL/GenBank/DDBJ whole genome shotgun (WGS) entry which is preliminary data.</text>
</comment>
<dbReference type="GO" id="GO:0005737">
    <property type="term" value="C:cytoplasm"/>
    <property type="evidence" value="ECO:0007669"/>
    <property type="project" value="TreeGrafter"/>
</dbReference>
<keyword evidence="9" id="KW-0723">Serine/threonine-protein kinase</keyword>
<evidence type="ECO:0000256" key="10">
    <source>
        <dbReference type="ARBA" id="ARBA00022553"/>
    </source>
</evidence>
<dbReference type="Pfam" id="PF25346">
    <property type="entry name" value="PH_MRCK"/>
    <property type="match status" value="1"/>
</dbReference>
<dbReference type="SMART" id="SM00233">
    <property type="entry name" value="PH"/>
    <property type="match status" value="1"/>
</dbReference>
<dbReference type="CDD" id="cd22250">
    <property type="entry name" value="ROCK_SBD"/>
    <property type="match status" value="1"/>
</dbReference>
<evidence type="ECO:0000256" key="20">
    <source>
        <dbReference type="ARBA" id="ARBA00023136"/>
    </source>
</evidence>
<evidence type="ECO:0000256" key="24">
    <source>
        <dbReference type="SAM" id="Coils"/>
    </source>
</evidence>
<dbReference type="Pfam" id="PF00069">
    <property type="entry name" value="Pkinase"/>
    <property type="match status" value="1"/>
</dbReference>
<evidence type="ECO:0000256" key="12">
    <source>
        <dbReference type="ARBA" id="ARBA00022723"/>
    </source>
</evidence>
<name>Q4S6S5_TETNG</name>
<evidence type="ECO:0000259" key="30">
    <source>
        <dbReference type="PROSITE" id="PS51860"/>
    </source>
</evidence>
<dbReference type="InterPro" id="IPR057529">
    <property type="entry name" value="MRCK/ROCK_PH"/>
</dbReference>
<evidence type="ECO:0000256" key="16">
    <source>
        <dbReference type="ARBA" id="ARBA00022833"/>
    </source>
</evidence>